<evidence type="ECO:0000256" key="1">
    <source>
        <dbReference type="SAM" id="MobiDB-lite"/>
    </source>
</evidence>
<gene>
    <name evidence="2" type="ORF">HID58_087128</name>
</gene>
<sequence length="130" mass="14339">MASGGRKRLRDKPTYGTTFLCGQNPSASTSGGHRILSLRAKHREYHRIRLSRTLLATGNRSRGFLGMLQNPSTSARGFGLWTGLKAYWNFPRSVCMSNNCSAAQLTLDAEGNLPLPHTSELIPHTRVSLK</sequence>
<feature type="region of interest" description="Disordered" evidence="1">
    <location>
        <begin position="1"/>
        <end position="32"/>
    </location>
</feature>
<comment type="caution">
    <text evidence="2">The sequence shown here is derived from an EMBL/GenBank/DDBJ whole genome shotgun (WGS) entry which is preliminary data.</text>
</comment>
<evidence type="ECO:0000313" key="2">
    <source>
        <dbReference type="EMBL" id="KAH0858867.1"/>
    </source>
</evidence>
<keyword evidence="3" id="KW-1185">Reference proteome</keyword>
<reference evidence="2 3" key="1">
    <citation type="submission" date="2021-05" db="EMBL/GenBank/DDBJ databases">
        <title>Genome Assembly of Synthetic Allotetraploid Brassica napus Reveals Homoeologous Exchanges between Subgenomes.</title>
        <authorList>
            <person name="Davis J.T."/>
        </authorList>
    </citation>
    <scope>NUCLEOTIDE SEQUENCE [LARGE SCALE GENOMIC DNA]</scope>
    <source>
        <strain evidence="3">cv. Da-Ae</strain>
        <tissue evidence="2">Seedling</tissue>
    </source>
</reference>
<accession>A0ABQ7XU96</accession>
<organism evidence="2 3">
    <name type="scientific">Brassica napus</name>
    <name type="common">Rape</name>
    <dbReference type="NCBI Taxonomy" id="3708"/>
    <lineage>
        <taxon>Eukaryota</taxon>
        <taxon>Viridiplantae</taxon>
        <taxon>Streptophyta</taxon>
        <taxon>Embryophyta</taxon>
        <taxon>Tracheophyta</taxon>
        <taxon>Spermatophyta</taxon>
        <taxon>Magnoliopsida</taxon>
        <taxon>eudicotyledons</taxon>
        <taxon>Gunneridae</taxon>
        <taxon>Pentapetalae</taxon>
        <taxon>rosids</taxon>
        <taxon>malvids</taxon>
        <taxon>Brassicales</taxon>
        <taxon>Brassicaceae</taxon>
        <taxon>Brassiceae</taxon>
        <taxon>Brassica</taxon>
    </lineage>
</organism>
<name>A0ABQ7XU96_BRANA</name>
<feature type="compositionally biased region" description="Basic residues" evidence="1">
    <location>
        <begin position="1"/>
        <end position="10"/>
    </location>
</feature>
<dbReference type="Proteomes" id="UP000824890">
    <property type="component" value="Unassembled WGS sequence"/>
</dbReference>
<evidence type="ECO:0000313" key="3">
    <source>
        <dbReference type="Proteomes" id="UP000824890"/>
    </source>
</evidence>
<proteinExistence type="predicted"/>
<protein>
    <submittedName>
        <fullName evidence="2">Uncharacterized protein</fullName>
    </submittedName>
</protein>
<dbReference type="EMBL" id="JAGKQM010000019">
    <property type="protein sequence ID" value="KAH0858867.1"/>
    <property type="molecule type" value="Genomic_DNA"/>
</dbReference>
<feature type="non-terminal residue" evidence="2">
    <location>
        <position position="130"/>
    </location>
</feature>
<feature type="compositionally biased region" description="Polar residues" evidence="1">
    <location>
        <begin position="15"/>
        <end position="31"/>
    </location>
</feature>